<dbReference type="InterPro" id="IPR000792">
    <property type="entry name" value="Tscrpt_reg_LuxR_C"/>
</dbReference>
<feature type="domain" description="HTH luxR-type" evidence="4">
    <location>
        <begin position="146"/>
        <end position="211"/>
    </location>
</feature>
<accession>A0A105VK39</accession>
<dbReference type="GO" id="GO:0003677">
    <property type="term" value="F:DNA binding"/>
    <property type="evidence" value="ECO:0007669"/>
    <property type="project" value="UniProtKB-KW"/>
</dbReference>
<dbReference type="Proteomes" id="UP000062317">
    <property type="component" value="Unassembled WGS sequence"/>
</dbReference>
<evidence type="ECO:0000256" key="2">
    <source>
        <dbReference type="ARBA" id="ARBA00023125"/>
    </source>
</evidence>
<evidence type="ECO:0000256" key="3">
    <source>
        <dbReference type="PROSITE-ProRule" id="PRU00169"/>
    </source>
</evidence>
<evidence type="ECO:0000313" key="7">
    <source>
        <dbReference type="Proteomes" id="UP000062317"/>
    </source>
</evidence>
<keyword evidence="7" id="KW-1185">Reference proteome</keyword>
<dbReference type="SUPFAM" id="SSF52172">
    <property type="entry name" value="CheY-like"/>
    <property type="match status" value="1"/>
</dbReference>
<dbReference type="SMART" id="SM00448">
    <property type="entry name" value="REC"/>
    <property type="match status" value="1"/>
</dbReference>
<evidence type="ECO:0000259" key="4">
    <source>
        <dbReference type="PROSITE" id="PS50043"/>
    </source>
</evidence>
<dbReference type="InterPro" id="IPR011006">
    <property type="entry name" value="CheY-like_superfamily"/>
</dbReference>
<dbReference type="InterPro" id="IPR016032">
    <property type="entry name" value="Sig_transdc_resp-reg_C-effctor"/>
</dbReference>
<dbReference type="Gene3D" id="3.40.50.2300">
    <property type="match status" value="1"/>
</dbReference>
<dbReference type="GO" id="GO:0006355">
    <property type="term" value="P:regulation of DNA-templated transcription"/>
    <property type="evidence" value="ECO:0007669"/>
    <property type="project" value="InterPro"/>
</dbReference>
<sequence>MPPDTRINILIADDHPSILAGISAALQNLGDFRIVGEASDSTRIVELLSRNACDVLVTDFDMPDGKYNDGFTMLTYLRSHFPDLRIIVFTALSGRNLTEKLIGAGVKAVVGKGDDTRHLVAAIRAVHRGETYCSPTVRRTLNEANNGRKPRDLTRNELEVLRLYISGMSVGEIAARLNRTKQTISLQKSTAMQKLGVERDAELYQVVYTSQRVLPDIY</sequence>
<feature type="modified residue" description="4-aspartylphosphate" evidence="3">
    <location>
        <position position="59"/>
    </location>
</feature>
<organism evidence="6 7">
    <name type="scientific">Burkholderia territorii</name>
    <dbReference type="NCBI Taxonomy" id="1503055"/>
    <lineage>
        <taxon>Bacteria</taxon>
        <taxon>Pseudomonadati</taxon>
        <taxon>Pseudomonadota</taxon>
        <taxon>Betaproteobacteria</taxon>
        <taxon>Burkholderiales</taxon>
        <taxon>Burkholderiaceae</taxon>
        <taxon>Burkholderia</taxon>
        <taxon>Burkholderia cepacia complex</taxon>
    </lineage>
</organism>
<reference evidence="6 7" key="1">
    <citation type="submission" date="2015-11" db="EMBL/GenBank/DDBJ databases">
        <title>Expanding the genomic diversity of Burkholderia species for the development of highly accurate diagnostics.</title>
        <authorList>
            <person name="Sahl J."/>
            <person name="Keim P."/>
            <person name="Wagner D."/>
        </authorList>
    </citation>
    <scope>NUCLEOTIDE SEQUENCE [LARGE SCALE GENOMIC DNA]</scope>
    <source>
        <strain evidence="6 7">MSMB1301WGS</strain>
    </source>
</reference>
<dbReference type="Gene3D" id="1.10.10.10">
    <property type="entry name" value="Winged helix-like DNA-binding domain superfamily/Winged helix DNA-binding domain"/>
    <property type="match status" value="1"/>
</dbReference>
<dbReference type="PANTHER" id="PTHR43214:SF17">
    <property type="entry name" value="TRANSCRIPTIONAL REGULATORY PROTEIN RCSB"/>
    <property type="match status" value="1"/>
</dbReference>
<dbReference type="GO" id="GO:0000160">
    <property type="term" value="P:phosphorelay signal transduction system"/>
    <property type="evidence" value="ECO:0007669"/>
    <property type="project" value="InterPro"/>
</dbReference>
<dbReference type="AlphaFoldDB" id="A0A105VK39"/>
<proteinExistence type="predicted"/>
<dbReference type="InterPro" id="IPR039420">
    <property type="entry name" value="WalR-like"/>
</dbReference>
<dbReference type="EMBL" id="LPEQ01000057">
    <property type="protein sequence ID" value="KVV49214.1"/>
    <property type="molecule type" value="Genomic_DNA"/>
</dbReference>
<evidence type="ECO:0000259" key="5">
    <source>
        <dbReference type="PROSITE" id="PS50110"/>
    </source>
</evidence>
<comment type="caution">
    <text evidence="6">The sequence shown here is derived from an EMBL/GenBank/DDBJ whole genome shotgun (WGS) entry which is preliminary data.</text>
</comment>
<dbReference type="InterPro" id="IPR036388">
    <property type="entry name" value="WH-like_DNA-bd_sf"/>
</dbReference>
<dbReference type="PROSITE" id="PS50110">
    <property type="entry name" value="RESPONSE_REGULATORY"/>
    <property type="match status" value="1"/>
</dbReference>
<dbReference type="SUPFAM" id="SSF46894">
    <property type="entry name" value="C-terminal effector domain of the bipartite response regulators"/>
    <property type="match status" value="1"/>
</dbReference>
<dbReference type="CDD" id="cd17535">
    <property type="entry name" value="REC_NarL-like"/>
    <property type="match status" value="1"/>
</dbReference>
<dbReference type="PRINTS" id="PR00038">
    <property type="entry name" value="HTHLUXR"/>
</dbReference>
<dbReference type="RefSeq" id="WP_060105787.1">
    <property type="nucleotide sequence ID" value="NZ_LPEQ01000057.1"/>
</dbReference>
<dbReference type="InterPro" id="IPR058245">
    <property type="entry name" value="NreC/VraR/RcsB-like_REC"/>
</dbReference>
<evidence type="ECO:0000313" key="6">
    <source>
        <dbReference type="EMBL" id="KVV49214.1"/>
    </source>
</evidence>
<keyword evidence="2" id="KW-0238">DNA-binding</keyword>
<dbReference type="PROSITE" id="PS50043">
    <property type="entry name" value="HTH_LUXR_2"/>
    <property type="match status" value="1"/>
</dbReference>
<feature type="domain" description="Response regulatory" evidence="5">
    <location>
        <begin position="8"/>
        <end position="127"/>
    </location>
</feature>
<dbReference type="SMART" id="SM00421">
    <property type="entry name" value="HTH_LUXR"/>
    <property type="match status" value="1"/>
</dbReference>
<dbReference type="CDD" id="cd06170">
    <property type="entry name" value="LuxR_C_like"/>
    <property type="match status" value="1"/>
</dbReference>
<gene>
    <name evidence="6" type="ORF">WT27_03420</name>
</gene>
<name>A0A105VK39_9BURK</name>
<dbReference type="Pfam" id="PF00196">
    <property type="entry name" value="GerE"/>
    <property type="match status" value="1"/>
</dbReference>
<keyword evidence="1 3" id="KW-0597">Phosphoprotein</keyword>
<evidence type="ECO:0000256" key="1">
    <source>
        <dbReference type="ARBA" id="ARBA00022553"/>
    </source>
</evidence>
<dbReference type="PANTHER" id="PTHR43214">
    <property type="entry name" value="TWO-COMPONENT RESPONSE REGULATOR"/>
    <property type="match status" value="1"/>
</dbReference>
<protein>
    <submittedName>
        <fullName evidence="6">LuxR family transcriptional regulator</fullName>
    </submittedName>
</protein>
<dbReference type="InterPro" id="IPR001789">
    <property type="entry name" value="Sig_transdc_resp-reg_receiver"/>
</dbReference>
<dbReference type="Pfam" id="PF00072">
    <property type="entry name" value="Response_reg"/>
    <property type="match status" value="1"/>
</dbReference>